<dbReference type="Pfam" id="PF13193">
    <property type="entry name" value="AMP-binding_C"/>
    <property type="match status" value="1"/>
</dbReference>
<dbReference type="InterPro" id="IPR020845">
    <property type="entry name" value="AMP-binding_CS"/>
</dbReference>
<dbReference type="Gene3D" id="3.30.300.30">
    <property type="match status" value="1"/>
</dbReference>
<reference evidence="3 4" key="1">
    <citation type="submission" date="2016-12" db="EMBL/GenBank/DDBJ databases">
        <title>The new phylogeny of genus Mycobacterium.</title>
        <authorList>
            <person name="Tortoli E."/>
            <person name="Trovato A."/>
            <person name="Cirillo D.M."/>
        </authorList>
    </citation>
    <scope>NUCLEOTIDE SEQUENCE [LARGE SCALE GENOMIC DNA]</scope>
    <source>
        <strain evidence="3 4">DSM 45069</strain>
    </source>
</reference>
<evidence type="ECO:0000313" key="4">
    <source>
        <dbReference type="Proteomes" id="UP000192707"/>
    </source>
</evidence>
<dbReference type="AlphaFoldDB" id="A0A1W9ZCY0"/>
<protein>
    <recommendedName>
        <fullName evidence="5">AMP-dependent synthetase</fullName>
    </recommendedName>
</protein>
<dbReference type="GO" id="GO:0006631">
    <property type="term" value="P:fatty acid metabolic process"/>
    <property type="evidence" value="ECO:0007669"/>
    <property type="project" value="TreeGrafter"/>
</dbReference>
<dbReference type="PANTHER" id="PTHR43201:SF32">
    <property type="entry name" value="2-SUCCINYLBENZOATE--COA LIGASE, CHLOROPLASTIC_PEROXISOMAL"/>
    <property type="match status" value="1"/>
</dbReference>
<dbReference type="InterPro" id="IPR045851">
    <property type="entry name" value="AMP-bd_C_sf"/>
</dbReference>
<evidence type="ECO:0008006" key="5">
    <source>
        <dbReference type="Google" id="ProtNLM"/>
    </source>
</evidence>
<dbReference type="SUPFAM" id="SSF56801">
    <property type="entry name" value="Acetyl-CoA synthetase-like"/>
    <property type="match status" value="1"/>
</dbReference>
<dbReference type="InterPro" id="IPR042099">
    <property type="entry name" value="ANL_N_sf"/>
</dbReference>
<evidence type="ECO:0000259" key="2">
    <source>
        <dbReference type="Pfam" id="PF13193"/>
    </source>
</evidence>
<evidence type="ECO:0000313" key="3">
    <source>
        <dbReference type="EMBL" id="ORA11978.1"/>
    </source>
</evidence>
<dbReference type="Proteomes" id="UP000192707">
    <property type="component" value="Unassembled WGS sequence"/>
</dbReference>
<proteinExistence type="predicted"/>
<comment type="caution">
    <text evidence="3">The sequence shown here is derived from an EMBL/GenBank/DDBJ whole genome shotgun (WGS) entry which is preliminary data.</text>
</comment>
<accession>A0A1W9ZCY0</accession>
<dbReference type="GO" id="GO:0031956">
    <property type="term" value="F:medium-chain fatty acid-CoA ligase activity"/>
    <property type="evidence" value="ECO:0007669"/>
    <property type="project" value="TreeGrafter"/>
</dbReference>
<feature type="domain" description="AMP-dependent synthetase/ligase" evidence="1">
    <location>
        <begin position="38"/>
        <end position="388"/>
    </location>
</feature>
<dbReference type="Gene3D" id="3.40.50.12780">
    <property type="entry name" value="N-terminal domain of ligase-like"/>
    <property type="match status" value="1"/>
</dbReference>
<organism evidence="3 4">
    <name type="scientific">Mycobacterium arosiense ATCC BAA-1401 = DSM 45069</name>
    <dbReference type="NCBI Taxonomy" id="1265311"/>
    <lineage>
        <taxon>Bacteria</taxon>
        <taxon>Bacillati</taxon>
        <taxon>Actinomycetota</taxon>
        <taxon>Actinomycetes</taxon>
        <taxon>Mycobacteriales</taxon>
        <taxon>Mycobacteriaceae</taxon>
        <taxon>Mycobacterium</taxon>
        <taxon>Mycobacterium avium complex (MAC)</taxon>
    </lineage>
</organism>
<name>A0A1W9ZCY0_MYCAI</name>
<gene>
    <name evidence="3" type="ORF">BST14_17745</name>
</gene>
<keyword evidence="4" id="KW-1185">Reference proteome</keyword>
<dbReference type="InterPro" id="IPR000873">
    <property type="entry name" value="AMP-dep_synth/lig_dom"/>
</dbReference>
<dbReference type="Pfam" id="PF00501">
    <property type="entry name" value="AMP-binding"/>
    <property type="match status" value="1"/>
</dbReference>
<feature type="domain" description="AMP-binding enzyme C-terminal" evidence="2">
    <location>
        <begin position="438"/>
        <end position="513"/>
    </location>
</feature>
<evidence type="ECO:0000259" key="1">
    <source>
        <dbReference type="Pfam" id="PF00501"/>
    </source>
</evidence>
<dbReference type="PANTHER" id="PTHR43201">
    <property type="entry name" value="ACYL-COA SYNTHETASE"/>
    <property type="match status" value="1"/>
</dbReference>
<dbReference type="InterPro" id="IPR025110">
    <property type="entry name" value="AMP-bd_C"/>
</dbReference>
<dbReference type="OrthoDB" id="9803968at2"/>
<sequence>MPESTPAWGTRIITEQVLGAPCQVFEHRPRSLGDLLTSAGRFGDRPHIVQGGRSLTFDQLRSATATFAGQMRSRYGLARGDRVLLLGANSIEWIVMFWTCVREDWVVCTGNAWWNADTVAEVIGTLDPRLVVVDERRLPFVPAGVRTALFDELSMTADEGMIGQLVAGDEDDPAVIVFTSGTTGTPKGAVLTHRNLIAATHASLVNSGQVRSADTQPARTSLVTVPLFHVGAIQQLLMALFAGTTMAFLPGRFDPNEVLRLLRDANVTVWSAVPTMVSRTLDAMQENPDFSANGLALRSLAMGAGPVPHGLWDRVSDCFPDVRRGKVVSYGLTEAAGAVAVGAGPQLRDHPGSVGRPLPTVEVAISQPDSEGIGEVVVRGPNVMLGYWNELEPATISADRWLRTGDLGRIDADGFLYLSGRGKDIVIRGGENIAAHRVESRLRMHPAVLDVAVVGLPHVELGEEVAAAVVLRTNAVAEEPDLANFAKEGLAYFEVPSRWSISHTDLPRTASGKVIKREVVAERWPEPEPVAHADID</sequence>
<dbReference type="PROSITE" id="PS00455">
    <property type="entry name" value="AMP_BINDING"/>
    <property type="match status" value="1"/>
</dbReference>
<dbReference type="RefSeq" id="WP_142279455.1">
    <property type="nucleotide sequence ID" value="NZ_MVHG01000048.1"/>
</dbReference>
<dbReference type="EMBL" id="MVHG01000048">
    <property type="protein sequence ID" value="ORA11978.1"/>
    <property type="molecule type" value="Genomic_DNA"/>
</dbReference>